<proteinExistence type="predicted"/>
<keyword evidence="3" id="KW-1185">Reference proteome</keyword>
<evidence type="ECO:0000313" key="3">
    <source>
        <dbReference type="Proteomes" id="UP000199202"/>
    </source>
</evidence>
<evidence type="ECO:0000256" key="1">
    <source>
        <dbReference type="SAM" id="MobiDB-lite"/>
    </source>
</evidence>
<protein>
    <submittedName>
        <fullName evidence="2">Uncharacterized protein</fullName>
    </submittedName>
</protein>
<gene>
    <name evidence="2" type="ORF">SAMN05421869_14832</name>
</gene>
<evidence type="ECO:0000313" key="2">
    <source>
        <dbReference type="EMBL" id="SDM58602.1"/>
    </source>
</evidence>
<feature type="compositionally biased region" description="Low complexity" evidence="1">
    <location>
        <begin position="25"/>
        <end position="42"/>
    </location>
</feature>
<name>A0A1G9UFA5_9ACTN</name>
<dbReference type="STRING" id="633440.SAMN05421869_14832"/>
<sequence length="82" mass="8571">MRRPRGQVAPASDQGRHHTRKVTSEARAAATAARSTVASTMAGQPAEALVALLRTTAPDPKVAGLGNLPADKRFEQVTGPIE</sequence>
<feature type="region of interest" description="Disordered" evidence="1">
    <location>
        <begin position="1"/>
        <end position="43"/>
    </location>
</feature>
<organism evidence="2 3">
    <name type="scientific">Nonomuraea jiangxiensis</name>
    <dbReference type="NCBI Taxonomy" id="633440"/>
    <lineage>
        <taxon>Bacteria</taxon>
        <taxon>Bacillati</taxon>
        <taxon>Actinomycetota</taxon>
        <taxon>Actinomycetes</taxon>
        <taxon>Streptosporangiales</taxon>
        <taxon>Streptosporangiaceae</taxon>
        <taxon>Nonomuraea</taxon>
    </lineage>
</organism>
<dbReference type="AlphaFoldDB" id="A0A1G9UFA5"/>
<dbReference type="EMBL" id="FNDJ01000048">
    <property type="protein sequence ID" value="SDM58602.1"/>
    <property type="molecule type" value="Genomic_DNA"/>
</dbReference>
<accession>A0A1G9UFA5</accession>
<reference evidence="2 3" key="1">
    <citation type="submission" date="2016-10" db="EMBL/GenBank/DDBJ databases">
        <authorList>
            <person name="de Groot N.N."/>
        </authorList>
    </citation>
    <scope>NUCLEOTIDE SEQUENCE [LARGE SCALE GENOMIC DNA]</scope>
    <source>
        <strain evidence="2 3">CGMCC 4.6533</strain>
    </source>
</reference>
<dbReference type="Proteomes" id="UP000199202">
    <property type="component" value="Unassembled WGS sequence"/>
</dbReference>